<dbReference type="EMBL" id="CP059268">
    <property type="protein sequence ID" value="QLQ79325.1"/>
    <property type="molecule type" value="Genomic_DNA"/>
</dbReference>
<feature type="transmembrane region" description="Helical" evidence="8">
    <location>
        <begin position="435"/>
        <end position="456"/>
    </location>
</feature>
<reference evidence="10 11" key="1">
    <citation type="submission" date="2020-06" db="EMBL/GenBank/DDBJ databases">
        <title>The yeast mating-type switching endonuclease HO is a domesticated member of an unorthodox homing genetic element family.</title>
        <authorList>
            <person name="Coughlan A.Y."/>
            <person name="Lombardi L."/>
            <person name="Braun-Galleani S."/>
            <person name="Martos A.R."/>
            <person name="Galeote V."/>
            <person name="Bigey F."/>
            <person name="Dequin S."/>
            <person name="Byrne K.P."/>
            <person name="Wolfe K.H."/>
        </authorList>
    </citation>
    <scope>NUCLEOTIDE SEQUENCE [LARGE SCALE GENOMIC DNA]</scope>
    <source>
        <strain evidence="10 11">CBS2947</strain>
    </source>
</reference>
<evidence type="ECO:0000313" key="10">
    <source>
        <dbReference type="EMBL" id="QLQ79325.1"/>
    </source>
</evidence>
<dbReference type="InterPro" id="IPR005828">
    <property type="entry name" value="MFS_sugar_transport-like"/>
</dbReference>
<dbReference type="InterPro" id="IPR050360">
    <property type="entry name" value="MFS_Sugar_Transporters"/>
</dbReference>
<dbReference type="PANTHER" id="PTHR48022:SF7">
    <property type="entry name" value="MAJOR FACILITATOR SUPERFAMILY (MFS) PROFILE DOMAIN-CONTAINING PROTEIN-RELATED"/>
    <property type="match status" value="1"/>
</dbReference>
<comment type="similarity">
    <text evidence="2">Belongs to the major facilitator superfamily. Sugar transporter (TC 2.A.1.1) family.</text>
</comment>
<feature type="transmembrane region" description="Helical" evidence="8">
    <location>
        <begin position="296"/>
        <end position="316"/>
    </location>
</feature>
<keyword evidence="3" id="KW-0813">Transport</keyword>
<feature type="transmembrane region" description="Helical" evidence="8">
    <location>
        <begin position="171"/>
        <end position="190"/>
    </location>
</feature>
<dbReference type="InterPro" id="IPR020846">
    <property type="entry name" value="MFS_dom"/>
</dbReference>
<evidence type="ECO:0000256" key="5">
    <source>
        <dbReference type="ARBA" id="ARBA00022989"/>
    </source>
</evidence>
<feature type="transmembrane region" description="Helical" evidence="8">
    <location>
        <begin position="267"/>
        <end position="290"/>
    </location>
</feature>
<dbReference type="PROSITE" id="PS00217">
    <property type="entry name" value="SUGAR_TRANSPORT_2"/>
    <property type="match status" value="1"/>
</dbReference>
<organism evidence="10 11">
    <name type="scientific">Torulaspora globosa</name>
    <dbReference type="NCBI Taxonomy" id="48254"/>
    <lineage>
        <taxon>Eukaryota</taxon>
        <taxon>Fungi</taxon>
        <taxon>Dikarya</taxon>
        <taxon>Ascomycota</taxon>
        <taxon>Saccharomycotina</taxon>
        <taxon>Saccharomycetes</taxon>
        <taxon>Saccharomycetales</taxon>
        <taxon>Saccharomycetaceae</taxon>
        <taxon>Torulaspora</taxon>
    </lineage>
</organism>
<name>A0A7H9HSG9_9SACH</name>
<feature type="transmembrane region" description="Helical" evidence="8">
    <location>
        <begin position="139"/>
        <end position="156"/>
    </location>
</feature>
<evidence type="ECO:0000256" key="7">
    <source>
        <dbReference type="SAM" id="MobiDB-lite"/>
    </source>
</evidence>
<evidence type="ECO:0000313" key="11">
    <source>
        <dbReference type="Proteomes" id="UP000510647"/>
    </source>
</evidence>
<feature type="transmembrane region" description="Helical" evidence="8">
    <location>
        <begin position="325"/>
        <end position="345"/>
    </location>
</feature>
<feature type="transmembrane region" description="Helical" evidence="8">
    <location>
        <begin position="12"/>
        <end position="32"/>
    </location>
</feature>
<feature type="transmembrane region" description="Helical" evidence="8">
    <location>
        <begin position="109"/>
        <end position="127"/>
    </location>
</feature>
<feature type="domain" description="Major facilitator superfamily (MFS) profile" evidence="9">
    <location>
        <begin position="11"/>
        <end position="460"/>
    </location>
</feature>
<evidence type="ECO:0000259" key="9">
    <source>
        <dbReference type="PROSITE" id="PS50850"/>
    </source>
</evidence>
<keyword evidence="5 8" id="KW-1133">Transmembrane helix</keyword>
<dbReference type="InterPro" id="IPR036259">
    <property type="entry name" value="MFS_trans_sf"/>
</dbReference>
<evidence type="ECO:0000256" key="2">
    <source>
        <dbReference type="ARBA" id="ARBA00010992"/>
    </source>
</evidence>
<feature type="transmembrane region" description="Helical" evidence="8">
    <location>
        <begin position="371"/>
        <end position="395"/>
    </location>
</feature>
<sequence length="522" mass="57336">MFGPTYSVTKITCIVAICGFIMGMDVTSSSVFLGKDHFIEYFNHPSPIYQGLLTAASPLGGLCGCLLFNCIAGKLGRVDLFRTGLVLWVKGSFIGVFSLNLWLVILSRWVKGLTVGLFSILIAAYVAEVIPKHKKGRTMALVQLAFSMAMLSIYYLCVLLDSLGSPLSFRVVWGLEMTPAMAVLVLTLWLPESPEWLTLHGDYIRAEEIQNRLAAHYNRSSNGTKISLYSKLELACIYGSRADGFGYLDLFRRNCWRQTLMGSTLQLLIQFSGINIVMYYIIFLCDMIGLQGTVRLVSASMPYLINVPLNILPILISDHVKRKDLTLAGAFPLSIIMLILGTTMACNGKRVPPINGNKSLIWAIDQSVGSLVLGLSFLFVAVFTITLSSGPWIYTNELLPTKAKHRGLALCMLVGWTANFSLTLLGPVMLATISWGTFILLGTATFTISMAILLFFPDTKDLTPEEIDHLYDKASQDVAESSSCKEELENKTSESQCAVQPESGSEAIKMVNEDKVASSAND</sequence>
<dbReference type="InterPro" id="IPR005829">
    <property type="entry name" value="Sugar_transporter_CS"/>
</dbReference>
<dbReference type="PANTHER" id="PTHR48022">
    <property type="entry name" value="PLASTIDIC GLUCOSE TRANSPORTER 4"/>
    <property type="match status" value="1"/>
</dbReference>
<dbReference type="PROSITE" id="PS50850">
    <property type="entry name" value="MFS"/>
    <property type="match status" value="1"/>
</dbReference>
<evidence type="ECO:0000256" key="4">
    <source>
        <dbReference type="ARBA" id="ARBA00022692"/>
    </source>
</evidence>
<dbReference type="GO" id="GO:0005351">
    <property type="term" value="F:carbohydrate:proton symporter activity"/>
    <property type="evidence" value="ECO:0007669"/>
    <property type="project" value="TreeGrafter"/>
</dbReference>
<keyword evidence="6 8" id="KW-0472">Membrane</keyword>
<keyword evidence="11" id="KW-1185">Reference proteome</keyword>
<evidence type="ECO:0000256" key="1">
    <source>
        <dbReference type="ARBA" id="ARBA00004141"/>
    </source>
</evidence>
<feature type="region of interest" description="Disordered" evidence="7">
    <location>
        <begin position="482"/>
        <end position="504"/>
    </location>
</feature>
<evidence type="ECO:0000256" key="8">
    <source>
        <dbReference type="SAM" id="Phobius"/>
    </source>
</evidence>
<protein>
    <recommendedName>
        <fullName evidence="9">Major facilitator superfamily (MFS) profile domain-containing protein</fullName>
    </recommendedName>
</protein>
<dbReference type="SUPFAM" id="SSF103473">
    <property type="entry name" value="MFS general substrate transporter"/>
    <property type="match status" value="1"/>
</dbReference>
<evidence type="ECO:0000256" key="6">
    <source>
        <dbReference type="ARBA" id="ARBA00023136"/>
    </source>
</evidence>
<proteinExistence type="inferred from homology"/>
<dbReference type="Pfam" id="PF00083">
    <property type="entry name" value="Sugar_tr"/>
    <property type="match status" value="1"/>
</dbReference>
<evidence type="ECO:0000256" key="3">
    <source>
        <dbReference type="ARBA" id="ARBA00022448"/>
    </source>
</evidence>
<dbReference type="AlphaFoldDB" id="A0A7H9HSG9"/>
<feature type="transmembrane region" description="Helical" evidence="8">
    <location>
        <begin position="84"/>
        <end position="103"/>
    </location>
</feature>
<dbReference type="Proteomes" id="UP000510647">
    <property type="component" value="Chromosome 2"/>
</dbReference>
<comment type="subcellular location">
    <subcellularLocation>
        <location evidence="1">Membrane</location>
        <topology evidence="1">Multi-pass membrane protein</topology>
    </subcellularLocation>
</comment>
<feature type="compositionally biased region" description="Basic and acidic residues" evidence="7">
    <location>
        <begin position="483"/>
        <end position="492"/>
    </location>
</feature>
<dbReference type="OrthoDB" id="4142200at2759"/>
<feature type="transmembrane region" description="Helical" evidence="8">
    <location>
        <begin position="52"/>
        <end position="72"/>
    </location>
</feature>
<feature type="transmembrane region" description="Helical" evidence="8">
    <location>
        <begin position="407"/>
        <end position="429"/>
    </location>
</feature>
<dbReference type="InterPro" id="IPR003663">
    <property type="entry name" value="Sugar/inositol_transpt"/>
</dbReference>
<keyword evidence="4 8" id="KW-0812">Transmembrane</keyword>
<dbReference type="GO" id="GO:0016020">
    <property type="term" value="C:membrane"/>
    <property type="evidence" value="ECO:0007669"/>
    <property type="project" value="UniProtKB-SubCell"/>
</dbReference>
<dbReference type="Gene3D" id="1.20.1250.20">
    <property type="entry name" value="MFS general substrate transporter like domains"/>
    <property type="match status" value="1"/>
</dbReference>
<accession>A0A7H9HSG9</accession>
<dbReference type="PRINTS" id="PR00171">
    <property type="entry name" value="SUGRTRNSPORT"/>
</dbReference>
<gene>
    <name evidence="10" type="ORF">HG537_0B06730</name>
</gene>